<dbReference type="AlphaFoldDB" id="Q84EV9"/>
<reference evidence="1" key="1">
    <citation type="journal article" date="2003" name="Plasmid">
        <title>Sequence and genetic organization of the 19.3-kb erythromycin- and dalfopristin-resistance plasmid pLME300 from Lactobacillus fermentum ROT1.</title>
        <authorList>
            <person name="Gfeller K."/>
            <person name="Roth M."/>
            <person name="Meile L."/>
            <person name="Teuber M."/>
        </authorList>
    </citation>
    <scope>NUCLEOTIDE SEQUENCE [LARGE SCALE GENOMIC DNA]</scope>
    <source>
        <strain evidence="1">ROT1</strain>
        <plasmid evidence="1">pLME300</plasmid>
    </source>
</reference>
<proteinExistence type="predicted"/>
<dbReference type="EMBL" id="AJ488494">
    <property type="protein sequence ID" value="CAD59909.1"/>
    <property type="molecule type" value="Genomic_DNA"/>
</dbReference>
<evidence type="ECO:0000313" key="1">
    <source>
        <dbReference type="EMBL" id="CAD59909.1"/>
    </source>
</evidence>
<sequence length="150" mass="16982">MRRSLFMPEVKRNLIQVRLTDAQLSEFDDVKKLLHVSTSADALRKLINDKKLTSGVTQEALNSAVDQYNDLSAKLDSLLWNSSNITNNVNQASHVLNVAAQNDPEDVETWNWVMQQLQSIRQATDSLSQLVDDVKDWLHKSRVVHGNSNV</sequence>
<protein>
    <recommendedName>
        <fullName evidence="2">Mobilization protein</fullName>
    </recommendedName>
</protein>
<name>Q84EV9_LIMFE</name>
<keyword evidence="1" id="KW-0614">Plasmid</keyword>
<geneLocation type="plasmid" evidence="1">
    <name>pLME300</name>
</geneLocation>
<accession>Q84EV9</accession>
<organism evidence="1">
    <name type="scientific">Limosilactobacillus fermentum</name>
    <name type="common">Lactobacillus fermentum</name>
    <dbReference type="NCBI Taxonomy" id="1613"/>
    <lineage>
        <taxon>Bacteria</taxon>
        <taxon>Bacillati</taxon>
        <taxon>Bacillota</taxon>
        <taxon>Bacilli</taxon>
        <taxon>Lactobacillales</taxon>
        <taxon>Lactobacillaceae</taxon>
        <taxon>Limosilactobacillus</taxon>
    </lineage>
</organism>
<evidence type="ECO:0008006" key="2">
    <source>
        <dbReference type="Google" id="ProtNLM"/>
    </source>
</evidence>